<comment type="caution">
    <text evidence="4">The sequence shown here is derived from an EMBL/GenBank/DDBJ whole genome shotgun (WGS) entry which is preliminary data.</text>
</comment>
<dbReference type="PANTHER" id="PTHR12828">
    <property type="entry name" value="PROTEASOME MATURATION PROTEIN UMP1"/>
    <property type="match status" value="1"/>
</dbReference>
<evidence type="ECO:0000313" key="4">
    <source>
        <dbReference type="EMBL" id="KAK8867364.1"/>
    </source>
</evidence>
<gene>
    <name evidence="4" type="ORF">PGQ11_005942</name>
</gene>
<feature type="region of interest" description="Disordered" evidence="3">
    <location>
        <begin position="1"/>
        <end position="37"/>
    </location>
</feature>
<evidence type="ECO:0000256" key="3">
    <source>
        <dbReference type="SAM" id="MobiDB-lite"/>
    </source>
</evidence>
<evidence type="ECO:0000256" key="2">
    <source>
        <dbReference type="ARBA" id="ARBA00043974"/>
    </source>
</evidence>
<dbReference type="EMBL" id="JAPCWZ010000004">
    <property type="protein sequence ID" value="KAK8867364.1"/>
    <property type="molecule type" value="Genomic_DNA"/>
</dbReference>
<sequence length="221" mass="23956">MVSISHPTTITSPSPSPLPPSQHTTPHPHLLPTYPSPLIVFPQNEANQTANRVFPHPQQSMRIVPSGEHATTYTHHLKTPGAPSAPGLYDTLRQGVGAVPLSTAAAASSGVDPVTSRHPLESRLKAWEATQEAVRMESLRKTFGVAEPIRRGMELKVVRDGEWRPLALGGAGGSGVTRSVHEDILRGRETRIDWEDVFTGEEQTAGGVVGIHDEMERKLKI</sequence>
<evidence type="ECO:0000256" key="1">
    <source>
        <dbReference type="ARBA" id="ARBA00023186"/>
    </source>
</evidence>
<reference evidence="4 5" key="1">
    <citation type="journal article" date="2024" name="IMA Fungus">
        <title>Apiospora arundinis, a panoply of carbohydrate-active enzymes and secondary metabolites.</title>
        <authorList>
            <person name="Sorensen T."/>
            <person name="Petersen C."/>
            <person name="Muurmann A.T."/>
            <person name="Christiansen J.V."/>
            <person name="Brundto M.L."/>
            <person name="Overgaard C.K."/>
            <person name="Boysen A.T."/>
            <person name="Wollenberg R.D."/>
            <person name="Larsen T.O."/>
            <person name="Sorensen J.L."/>
            <person name="Nielsen K.L."/>
            <person name="Sondergaard T.E."/>
        </authorList>
    </citation>
    <scope>NUCLEOTIDE SEQUENCE [LARGE SCALE GENOMIC DNA]</scope>
    <source>
        <strain evidence="4 5">AAU 773</strain>
    </source>
</reference>
<dbReference type="Pfam" id="PF05348">
    <property type="entry name" value="UMP1"/>
    <property type="match status" value="1"/>
</dbReference>
<dbReference type="InterPro" id="IPR008012">
    <property type="entry name" value="Ump1"/>
</dbReference>
<feature type="compositionally biased region" description="Low complexity" evidence="3">
    <location>
        <begin position="1"/>
        <end position="13"/>
    </location>
</feature>
<feature type="compositionally biased region" description="Low complexity" evidence="3">
    <location>
        <begin position="21"/>
        <end position="37"/>
    </location>
</feature>
<keyword evidence="4" id="KW-0647">Proteasome</keyword>
<proteinExistence type="inferred from homology"/>
<organism evidence="4 5">
    <name type="scientific">Apiospora arundinis</name>
    <dbReference type="NCBI Taxonomy" id="335852"/>
    <lineage>
        <taxon>Eukaryota</taxon>
        <taxon>Fungi</taxon>
        <taxon>Dikarya</taxon>
        <taxon>Ascomycota</taxon>
        <taxon>Pezizomycotina</taxon>
        <taxon>Sordariomycetes</taxon>
        <taxon>Xylariomycetidae</taxon>
        <taxon>Amphisphaeriales</taxon>
        <taxon>Apiosporaceae</taxon>
        <taxon>Apiospora</taxon>
    </lineage>
</organism>
<name>A0ABR2IR43_9PEZI</name>
<comment type="similarity">
    <text evidence="2">Belongs to the POMP/UMP1 family.</text>
</comment>
<keyword evidence="5" id="KW-1185">Reference proteome</keyword>
<dbReference type="PANTHER" id="PTHR12828:SF3">
    <property type="entry name" value="PROTEASOME MATURATION PROTEIN"/>
    <property type="match status" value="1"/>
</dbReference>
<keyword evidence="1" id="KW-0143">Chaperone</keyword>
<protein>
    <submittedName>
        <fullName evidence="4">Proteasome maturation factor UMP1</fullName>
    </submittedName>
</protein>
<evidence type="ECO:0000313" key="5">
    <source>
        <dbReference type="Proteomes" id="UP001390339"/>
    </source>
</evidence>
<dbReference type="Proteomes" id="UP001390339">
    <property type="component" value="Unassembled WGS sequence"/>
</dbReference>
<dbReference type="GO" id="GO:0000502">
    <property type="term" value="C:proteasome complex"/>
    <property type="evidence" value="ECO:0007669"/>
    <property type="project" value="UniProtKB-KW"/>
</dbReference>
<accession>A0ABR2IR43</accession>